<keyword evidence="3 8" id="KW-0418">Kinase</keyword>
<evidence type="ECO:0000256" key="1">
    <source>
        <dbReference type="ARBA" id="ARBA00022679"/>
    </source>
</evidence>
<dbReference type="SUPFAM" id="SSF56112">
    <property type="entry name" value="Protein kinase-like (PK-like)"/>
    <property type="match status" value="1"/>
</dbReference>
<dbReference type="InterPro" id="IPR000719">
    <property type="entry name" value="Prot_kinase_dom"/>
</dbReference>
<sequence length="692" mass="79190">MSIQTDSEDLSSDMLGQMRSLLDLAKQDHVDDLTTIAPIFCTLSELTEHYGEFELIAKGGMKCIGKVLDLRSNRYIAMARLHEDAPTDLYDSFIREARLTALLEHPNIISIFDMGVDGEVPYFTMELQRGETLRTFMEQSPKPSLTQRLEVFQKICDAIAYAHEQGVVHLDLKPSNIQVGTFGEVVVCDWGLGKVVNGQEVGGEIGPLLLNPDLLNHLTLTGNIKGTPGFMSPEQINKKSEINQFSDIYSLGCVLYFILTDANSIEAESVEQVIDKTVNEGVLSPLRKFPKKNIPASLDAVVLKSTALKVEDRYSSVLELSAEIKKYLEGYSTQAEEADFFRELKLFYRRNKNVCLSALTSLFIIIIFTIYFIDSLQDSRRKAEEARELSEKNRQEAIQEKDRANRILSLYQGEKEWSSDFIDENFHLIKREVYKYTDRLIYDDSRNGFKMALSYLNRLIEEQSSFNWAYNQRAYVHFLMQNFMSAKVDYAMNNRADNNFIELANKYAFQSEPGKPLRTYDLNSLLDDLSGFGKKYEAQMLIMLRYDSYIRSSLSKHSEVVRRFISLYNPQWDSSQMEYFVEDRKLILSGAYLNILALETKHFSLLGKRKENSFMSLIKTLNPRVLDLSSTGIGNLSQLDELQIEELDIRNTPVKNLVLLKNKYVKTLIVGKGQFTDKQLSHLRVGLTVVVQ</sequence>
<evidence type="ECO:0000256" key="2">
    <source>
        <dbReference type="ARBA" id="ARBA00022741"/>
    </source>
</evidence>
<dbReference type="Pfam" id="PF00069">
    <property type="entry name" value="Pkinase"/>
    <property type="match status" value="1"/>
</dbReference>
<keyword evidence="9" id="KW-1185">Reference proteome</keyword>
<keyword evidence="2" id="KW-0547">Nucleotide-binding</keyword>
<dbReference type="CDD" id="cd14014">
    <property type="entry name" value="STKc_PknB_like"/>
    <property type="match status" value="1"/>
</dbReference>
<dbReference type="RefSeq" id="WP_274152053.1">
    <property type="nucleotide sequence ID" value="NZ_CP117812.1"/>
</dbReference>
<dbReference type="SMART" id="SM00220">
    <property type="entry name" value="S_TKc"/>
    <property type="match status" value="1"/>
</dbReference>
<keyword evidence="4" id="KW-0067">ATP-binding</keyword>
<dbReference type="GO" id="GO:0016301">
    <property type="term" value="F:kinase activity"/>
    <property type="evidence" value="ECO:0007669"/>
    <property type="project" value="UniProtKB-KW"/>
</dbReference>
<dbReference type="Gene3D" id="3.30.200.20">
    <property type="entry name" value="Phosphorylase Kinase, domain 1"/>
    <property type="match status" value="1"/>
</dbReference>
<evidence type="ECO:0000256" key="6">
    <source>
        <dbReference type="SAM" id="Phobius"/>
    </source>
</evidence>
<dbReference type="EMBL" id="CP117812">
    <property type="protein sequence ID" value="WDE97576.1"/>
    <property type="molecule type" value="Genomic_DNA"/>
</dbReference>
<gene>
    <name evidence="8" type="ORF">PQO03_17250</name>
</gene>
<dbReference type="Gene3D" id="1.10.510.10">
    <property type="entry name" value="Transferase(Phosphotransferase) domain 1"/>
    <property type="match status" value="1"/>
</dbReference>
<feature type="transmembrane region" description="Helical" evidence="6">
    <location>
        <begin position="354"/>
        <end position="373"/>
    </location>
</feature>
<evidence type="ECO:0000256" key="3">
    <source>
        <dbReference type="ARBA" id="ARBA00022777"/>
    </source>
</evidence>
<keyword evidence="6" id="KW-0472">Membrane</keyword>
<proteinExistence type="predicted"/>
<accession>A0ABY7VUK2</accession>
<evidence type="ECO:0000259" key="7">
    <source>
        <dbReference type="PROSITE" id="PS50011"/>
    </source>
</evidence>
<keyword evidence="6" id="KW-1133">Transmembrane helix</keyword>
<evidence type="ECO:0000313" key="9">
    <source>
        <dbReference type="Proteomes" id="UP001214250"/>
    </source>
</evidence>
<evidence type="ECO:0000256" key="4">
    <source>
        <dbReference type="ARBA" id="ARBA00022840"/>
    </source>
</evidence>
<organism evidence="8 9">
    <name type="scientific">Lentisphaera profundi</name>
    <dbReference type="NCBI Taxonomy" id="1658616"/>
    <lineage>
        <taxon>Bacteria</taxon>
        <taxon>Pseudomonadati</taxon>
        <taxon>Lentisphaerota</taxon>
        <taxon>Lentisphaeria</taxon>
        <taxon>Lentisphaerales</taxon>
        <taxon>Lentisphaeraceae</taxon>
        <taxon>Lentisphaera</taxon>
    </lineage>
</organism>
<keyword evidence="5" id="KW-0175">Coiled coil</keyword>
<reference evidence="8 9" key="1">
    <citation type="submission" date="2023-02" db="EMBL/GenBank/DDBJ databases">
        <title>Genome sequence of Lentisphaera profundi SAORIC-696.</title>
        <authorList>
            <person name="Kim e."/>
            <person name="Cho J.-C."/>
            <person name="Choi A."/>
            <person name="Kang I."/>
        </authorList>
    </citation>
    <scope>NUCLEOTIDE SEQUENCE [LARGE SCALE GENOMIC DNA]</scope>
    <source>
        <strain evidence="8 9">SAORIC-696</strain>
    </source>
</reference>
<protein>
    <submittedName>
        <fullName evidence="8">Serine/threonine-protein kinase</fullName>
    </submittedName>
</protein>
<evidence type="ECO:0000256" key="5">
    <source>
        <dbReference type="SAM" id="Coils"/>
    </source>
</evidence>
<dbReference type="InterPro" id="IPR011009">
    <property type="entry name" value="Kinase-like_dom_sf"/>
</dbReference>
<keyword evidence="6" id="KW-0812">Transmembrane</keyword>
<feature type="domain" description="Protein kinase" evidence="7">
    <location>
        <begin position="50"/>
        <end position="328"/>
    </location>
</feature>
<feature type="coiled-coil region" evidence="5">
    <location>
        <begin position="373"/>
        <end position="407"/>
    </location>
</feature>
<evidence type="ECO:0000313" key="8">
    <source>
        <dbReference type="EMBL" id="WDE97576.1"/>
    </source>
</evidence>
<name>A0ABY7VUK2_9BACT</name>
<dbReference type="Proteomes" id="UP001214250">
    <property type="component" value="Chromosome 2"/>
</dbReference>
<dbReference type="PANTHER" id="PTHR43289:SF6">
    <property type="entry name" value="SERINE_THREONINE-PROTEIN KINASE NEKL-3"/>
    <property type="match status" value="1"/>
</dbReference>
<keyword evidence="1" id="KW-0808">Transferase</keyword>
<dbReference type="PANTHER" id="PTHR43289">
    <property type="entry name" value="MITOGEN-ACTIVATED PROTEIN KINASE KINASE KINASE 20-RELATED"/>
    <property type="match status" value="1"/>
</dbReference>
<dbReference type="PROSITE" id="PS50011">
    <property type="entry name" value="PROTEIN_KINASE_DOM"/>
    <property type="match status" value="1"/>
</dbReference>